<sequence length="592" mass="63874">MAGGDTTGFAPQVLRQYAFLADGYRGALIGPRGDIGWLCVPRWDSDAVFTNLLGGRGVYAVTPADARFVWGGYYEGGSLIWNSRWVTSHGIVECREALAFPADPERAVLLRRIRAVDGPARVTVILDPRAGFGRRPLREPHREAETWSGRTGDLHLRWTGAGHAHREAGGGLRADLRVPEGGHHDLVLELARRPFEGEPVDPVAAWRATERSWSVAKPSLPGCVAHRDAVHAHTVLRGMTAPDGGMVAAATTSLPERAEAGRNYDYRYAWIRDQCYAGHAAAVAGLDDLLDAAVAFITARLLADGPHLAPAYTTGGGRVPEERALPFLPGYPGAPVRVGNWVTGQFQLDAFGEVLLLLATAARRDRLDIDSWHALEGAVDAVARRWREPDSGIWELPPRQWTHSKLICVAGLKAAAAVAPARQAARWSALADTVLAHTSRHGLHPSGRWQRAFDDGRVDAALLIPAVRGALAPDDPRTVATRAAVHAELERDGYLYRFQQDERPLGDAEGAFVLCGLVAALAAHQGGDEVGAARWFERNRAACGSPGLYTEEYDIGQRQSRGNLPQAFVHALLLESAVTLSASGRGGARTLP</sequence>
<dbReference type="InterPro" id="IPR008928">
    <property type="entry name" value="6-hairpin_glycosidase_sf"/>
</dbReference>
<dbReference type="InterPro" id="IPR012341">
    <property type="entry name" value="6hp_glycosidase-like_sf"/>
</dbReference>
<dbReference type="Pfam" id="PF19291">
    <property type="entry name" value="TREH_N"/>
    <property type="match status" value="1"/>
</dbReference>
<protein>
    <submittedName>
        <fullName evidence="3">Glycoside hydrolase family 15 protein</fullName>
    </submittedName>
</protein>
<keyword evidence="4" id="KW-1185">Reference proteome</keyword>
<dbReference type="Gene3D" id="1.50.10.10">
    <property type="match status" value="1"/>
</dbReference>
<name>A0ABP8AFQ4_9ACTN</name>
<reference evidence="4" key="1">
    <citation type="journal article" date="2019" name="Int. J. Syst. Evol. Microbiol.">
        <title>The Global Catalogue of Microorganisms (GCM) 10K type strain sequencing project: providing services to taxonomists for standard genome sequencing and annotation.</title>
        <authorList>
            <consortium name="The Broad Institute Genomics Platform"/>
            <consortium name="The Broad Institute Genome Sequencing Center for Infectious Disease"/>
            <person name="Wu L."/>
            <person name="Ma J."/>
        </authorList>
    </citation>
    <scope>NUCLEOTIDE SEQUENCE [LARGE SCALE GENOMIC DNA]</scope>
    <source>
        <strain evidence="4">JCM 17388</strain>
    </source>
</reference>
<feature type="domain" description="Trehalase-like N-terminal" evidence="2">
    <location>
        <begin position="13"/>
        <end position="141"/>
    </location>
</feature>
<evidence type="ECO:0000313" key="3">
    <source>
        <dbReference type="EMBL" id="GAA4183217.1"/>
    </source>
</evidence>
<evidence type="ECO:0000259" key="1">
    <source>
        <dbReference type="Pfam" id="PF00723"/>
    </source>
</evidence>
<dbReference type="RefSeq" id="WP_344915432.1">
    <property type="nucleotide sequence ID" value="NZ_BAABAQ010000001.1"/>
</dbReference>
<evidence type="ECO:0000313" key="4">
    <source>
        <dbReference type="Proteomes" id="UP001501251"/>
    </source>
</evidence>
<dbReference type="Pfam" id="PF00723">
    <property type="entry name" value="Glyco_hydro_15"/>
    <property type="match status" value="1"/>
</dbReference>
<accession>A0ABP8AFQ4</accession>
<dbReference type="Proteomes" id="UP001501251">
    <property type="component" value="Unassembled WGS sequence"/>
</dbReference>
<dbReference type="SUPFAM" id="SSF48208">
    <property type="entry name" value="Six-hairpin glycosidases"/>
    <property type="match status" value="1"/>
</dbReference>
<evidence type="ECO:0000259" key="2">
    <source>
        <dbReference type="Pfam" id="PF19291"/>
    </source>
</evidence>
<organism evidence="3 4">
    <name type="scientific">Streptosporangium oxazolinicum</name>
    <dbReference type="NCBI Taxonomy" id="909287"/>
    <lineage>
        <taxon>Bacteria</taxon>
        <taxon>Bacillati</taxon>
        <taxon>Actinomycetota</taxon>
        <taxon>Actinomycetes</taxon>
        <taxon>Streptosporangiales</taxon>
        <taxon>Streptosporangiaceae</taxon>
        <taxon>Streptosporangium</taxon>
    </lineage>
</organism>
<dbReference type="GO" id="GO:0016787">
    <property type="term" value="F:hydrolase activity"/>
    <property type="evidence" value="ECO:0007669"/>
    <property type="project" value="UniProtKB-KW"/>
</dbReference>
<dbReference type="PANTHER" id="PTHR31616:SF10">
    <property type="entry name" value="TREHALASE"/>
    <property type="match status" value="1"/>
</dbReference>
<proteinExistence type="predicted"/>
<dbReference type="InterPro" id="IPR011613">
    <property type="entry name" value="GH15-like"/>
</dbReference>
<keyword evidence="3" id="KW-0378">Hydrolase</keyword>
<dbReference type="InterPro" id="IPR045582">
    <property type="entry name" value="Trehalase-like_N"/>
</dbReference>
<feature type="domain" description="GH15-like" evidence="1">
    <location>
        <begin position="240"/>
        <end position="576"/>
    </location>
</feature>
<gene>
    <name evidence="3" type="ORF">GCM10022252_10300</name>
</gene>
<dbReference type="PANTHER" id="PTHR31616">
    <property type="entry name" value="TREHALASE"/>
    <property type="match status" value="1"/>
</dbReference>
<dbReference type="EMBL" id="BAABAQ010000001">
    <property type="protein sequence ID" value="GAA4183217.1"/>
    <property type="molecule type" value="Genomic_DNA"/>
</dbReference>
<comment type="caution">
    <text evidence="3">The sequence shown here is derived from an EMBL/GenBank/DDBJ whole genome shotgun (WGS) entry which is preliminary data.</text>
</comment>